<gene>
    <name evidence="2" type="ORF">SAMN04515671_2243</name>
</gene>
<dbReference type="AlphaFoldDB" id="A0A1H0N892"/>
<dbReference type="PROSITE" id="PS51318">
    <property type="entry name" value="TAT"/>
    <property type="match status" value="1"/>
</dbReference>
<accession>A0A1H0N892</accession>
<feature type="chain" id="PRO_5009250435" evidence="1">
    <location>
        <begin position="32"/>
        <end position="336"/>
    </location>
</feature>
<protein>
    <submittedName>
        <fullName evidence="2">Uncharacterized protein</fullName>
    </submittedName>
</protein>
<dbReference type="Proteomes" id="UP000198741">
    <property type="component" value="Chromosome I"/>
</dbReference>
<evidence type="ECO:0000256" key="1">
    <source>
        <dbReference type="SAM" id="SignalP"/>
    </source>
</evidence>
<proteinExistence type="predicted"/>
<evidence type="ECO:0000313" key="3">
    <source>
        <dbReference type="Proteomes" id="UP000198741"/>
    </source>
</evidence>
<feature type="signal peptide" evidence="1">
    <location>
        <begin position="1"/>
        <end position="31"/>
    </location>
</feature>
<organism evidence="2 3">
    <name type="scientific">Nakamurella panacisegetis</name>
    <dbReference type="NCBI Taxonomy" id="1090615"/>
    <lineage>
        <taxon>Bacteria</taxon>
        <taxon>Bacillati</taxon>
        <taxon>Actinomycetota</taxon>
        <taxon>Actinomycetes</taxon>
        <taxon>Nakamurellales</taxon>
        <taxon>Nakamurellaceae</taxon>
        <taxon>Nakamurella</taxon>
    </lineage>
</organism>
<keyword evidence="1" id="KW-0732">Signal</keyword>
<keyword evidence="3" id="KW-1185">Reference proteome</keyword>
<reference evidence="2 3" key="1">
    <citation type="submission" date="2016-10" db="EMBL/GenBank/DDBJ databases">
        <authorList>
            <person name="de Groot N.N."/>
        </authorList>
    </citation>
    <scope>NUCLEOTIDE SEQUENCE [LARGE SCALE GENOMIC DNA]</scope>
    <source>
        <strain evidence="3">P4-7,KCTC 19426,CECT 7604</strain>
    </source>
</reference>
<dbReference type="InterPro" id="IPR006311">
    <property type="entry name" value="TAT_signal"/>
</dbReference>
<sequence>MTAHPPTAATNGPLRRGLLAVAVAVAACALAAGCSSNLTEPGTPTAMPCASLPGCTPPIPLPSTSVPPGLPLDWSVQAIRATTVAFLTCAQSTSLQPPNCPQSLAAGEALTAHWRVLNRPLDYAVAVPAPAQPGVATAAGQVTVFGLYQMDVSYTIGGQSLRPFLDYVGGIAAATMTWDGHSFQNVQFLSSDAAAAEPAPNLPPFARPTEVADAAVLTAVKAGFTDCATLAVPLTAGGLAIPNCPQSAAVIQVGTVTSAQWTLTSDPVQGALVSFDTAHGNFAVTGNYHMDLHYTTTNGNALSPDNGPHTGKASGNYTATLDWDGHQLKLLKIAAP</sequence>
<evidence type="ECO:0000313" key="2">
    <source>
        <dbReference type="EMBL" id="SDO88695.1"/>
    </source>
</evidence>
<name>A0A1H0N892_9ACTN</name>
<dbReference type="EMBL" id="LT629710">
    <property type="protein sequence ID" value="SDO88695.1"/>
    <property type="molecule type" value="Genomic_DNA"/>
</dbReference>